<evidence type="ECO:0000313" key="2">
    <source>
        <dbReference type="EMBL" id="EDW04220.1"/>
    </source>
</evidence>
<organism evidence="3">
    <name type="scientific">Drosophila grimshawi</name>
    <name type="common">Hawaiian fruit fly</name>
    <name type="synonym">Idiomyia grimshawi</name>
    <dbReference type="NCBI Taxonomy" id="7222"/>
    <lineage>
        <taxon>Eukaryota</taxon>
        <taxon>Metazoa</taxon>
        <taxon>Ecdysozoa</taxon>
        <taxon>Arthropoda</taxon>
        <taxon>Hexapoda</taxon>
        <taxon>Insecta</taxon>
        <taxon>Pterygota</taxon>
        <taxon>Neoptera</taxon>
        <taxon>Endopterygota</taxon>
        <taxon>Diptera</taxon>
        <taxon>Brachycera</taxon>
        <taxon>Muscomorpha</taxon>
        <taxon>Ephydroidea</taxon>
        <taxon>Drosophilidae</taxon>
        <taxon>Drosophila</taxon>
        <taxon>Hawaiian Drosophila</taxon>
    </lineage>
</organism>
<name>B4JCQ6_DROGR</name>
<protein>
    <submittedName>
        <fullName evidence="2">GH10105</fullName>
    </submittedName>
</protein>
<gene>
    <name evidence="2" type="primary">Dgri\GH10105</name>
    <name evidence="2" type="ORF">Dgri_GH10105</name>
</gene>
<sequence length="243" mass="27193">MFWPKRQQETLFVGLWLALLLGLLQPQNVNGLIVPEQLTSFLSLVYSNIPPIKKGTDSRLGFGFRLGDHADFQVLLELGPQKDTQPLGDPNKEDQSFNKRQVSAIDQRAQLRRQQQLQQQQSLLTSTERNAASWLESWSNGMKPLEAKPKTKLSSKQRAKLALPVQKQMPTDAVQQLQLLYKMAATTTTTTTTTPTPTTIKVDFLKLPPPALEQNTNALGLSRSTKKSQAELTEELMNVSLEA</sequence>
<dbReference type="OrthoDB" id="8188574at2759"/>
<dbReference type="AlphaFoldDB" id="B4JCQ6"/>
<dbReference type="HOGENOM" id="CLU_101127_0_0_1"/>
<reference evidence="2 3" key="1">
    <citation type="journal article" date="2007" name="Nature">
        <title>Evolution of genes and genomes on the Drosophila phylogeny.</title>
        <authorList>
            <consortium name="Drosophila 12 Genomes Consortium"/>
            <person name="Clark A.G."/>
            <person name="Eisen M.B."/>
            <person name="Smith D.R."/>
            <person name="Bergman C.M."/>
            <person name="Oliver B."/>
            <person name="Markow T.A."/>
            <person name="Kaufman T.C."/>
            <person name="Kellis M."/>
            <person name="Gelbart W."/>
            <person name="Iyer V.N."/>
            <person name="Pollard D.A."/>
            <person name="Sackton T.B."/>
            <person name="Larracuente A.M."/>
            <person name="Singh N.D."/>
            <person name="Abad J.P."/>
            <person name="Abt D.N."/>
            <person name="Adryan B."/>
            <person name="Aguade M."/>
            <person name="Akashi H."/>
            <person name="Anderson W.W."/>
            <person name="Aquadro C.F."/>
            <person name="Ardell D.H."/>
            <person name="Arguello R."/>
            <person name="Artieri C.G."/>
            <person name="Barbash D.A."/>
            <person name="Barker D."/>
            <person name="Barsanti P."/>
            <person name="Batterham P."/>
            <person name="Batzoglou S."/>
            <person name="Begun D."/>
            <person name="Bhutkar A."/>
            <person name="Blanco E."/>
            <person name="Bosak S.A."/>
            <person name="Bradley R.K."/>
            <person name="Brand A.D."/>
            <person name="Brent M.R."/>
            <person name="Brooks A.N."/>
            <person name="Brown R.H."/>
            <person name="Butlin R.K."/>
            <person name="Caggese C."/>
            <person name="Calvi B.R."/>
            <person name="Bernardo de Carvalho A."/>
            <person name="Caspi A."/>
            <person name="Castrezana S."/>
            <person name="Celniker S.E."/>
            <person name="Chang J.L."/>
            <person name="Chapple C."/>
            <person name="Chatterji S."/>
            <person name="Chinwalla A."/>
            <person name="Civetta A."/>
            <person name="Clifton S.W."/>
            <person name="Comeron J.M."/>
            <person name="Costello J.C."/>
            <person name="Coyne J.A."/>
            <person name="Daub J."/>
            <person name="David R.G."/>
            <person name="Delcher A.L."/>
            <person name="Delehaunty K."/>
            <person name="Do C.B."/>
            <person name="Ebling H."/>
            <person name="Edwards K."/>
            <person name="Eickbush T."/>
            <person name="Evans J.D."/>
            <person name="Filipski A."/>
            <person name="Findeiss S."/>
            <person name="Freyhult E."/>
            <person name="Fulton L."/>
            <person name="Fulton R."/>
            <person name="Garcia A.C."/>
            <person name="Gardiner A."/>
            <person name="Garfield D.A."/>
            <person name="Garvin B.E."/>
            <person name="Gibson G."/>
            <person name="Gilbert D."/>
            <person name="Gnerre S."/>
            <person name="Godfrey J."/>
            <person name="Good R."/>
            <person name="Gotea V."/>
            <person name="Gravely B."/>
            <person name="Greenberg A.J."/>
            <person name="Griffiths-Jones S."/>
            <person name="Gross S."/>
            <person name="Guigo R."/>
            <person name="Gustafson E.A."/>
            <person name="Haerty W."/>
            <person name="Hahn M.W."/>
            <person name="Halligan D.L."/>
            <person name="Halpern A.L."/>
            <person name="Halter G.M."/>
            <person name="Han M.V."/>
            <person name="Heger A."/>
            <person name="Hillier L."/>
            <person name="Hinrichs A.S."/>
            <person name="Holmes I."/>
            <person name="Hoskins R.A."/>
            <person name="Hubisz M.J."/>
            <person name="Hultmark D."/>
            <person name="Huntley M.A."/>
            <person name="Jaffe D.B."/>
            <person name="Jagadeeshan S."/>
            <person name="Jeck W.R."/>
            <person name="Johnson J."/>
            <person name="Jones C.D."/>
            <person name="Jordan W.C."/>
            <person name="Karpen G.H."/>
            <person name="Kataoka E."/>
            <person name="Keightley P.D."/>
            <person name="Kheradpour P."/>
            <person name="Kirkness E.F."/>
            <person name="Koerich L.B."/>
            <person name="Kristiansen K."/>
            <person name="Kudrna D."/>
            <person name="Kulathinal R.J."/>
            <person name="Kumar S."/>
            <person name="Kwok R."/>
            <person name="Lander E."/>
            <person name="Langley C.H."/>
            <person name="Lapoint R."/>
            <person name="Lazzaro B.P."/>
            <person name="Lee S.J."/>
            <person name="Levesque L."/>
            <person name="Li R."/>
            <person name="Lin C.F."/>
            <person name="Lin M.F."/>
            <person name="Lindblad-Toh K."/>
            <person name="Llopart A."/>
            <person name="Long M."/>
            <person name="Low L."/>
            <person name="Lozovsky E."/>
            <person name="Lu J."/>
            <person name="Luo M."/>
            <person name="Machado C.A."/>
            <person name="Makalowski W."/>
            <person name="Marzo M."/>
            <person name="Matsuda M."/>
            <person name="Matzkin L."/>
            <person name="McAllister B."/>
            <person name="McBride C.S."/>
            <person name="McKernan B."/>
            <person name="McKernan K."/>
            <person name="Mendez-Lago M."/>
            <person name="Minx P."/>
            <person name="Mollenhauer M.U."/>
            <person name="Montooth K."/>
            <person name="Mount S.M."/>
            <person name="Mu X."/>
            <person name="Myers E."/>
            <person name="Negre B."/>
            <person name="Newfeld S."/>
            <person name="Nielsen R."/>
            <person name="Noor M.A."/>
            <person name="O'Grady P."/>
            <person name="Pachter L."/>
            <person name="Papaceit M."/>
            <person name="Parisi M.J."/>
            <person name="Parisi M."/>
            <person name="Parts L."/>
            <person name="Pedersen J.S."/>
            <person name="Pesole G."/>
            <person name="Phillippy A.M."/>
            <person name="Ponting C.P."/>
            <person name="Pop M."/>
            <person name="Porcelli D."/>
            <person name="Powell J.R."/>
            <person name="Prohaska S."/>
            <person name="Pruitt K."/>
            <person name="Puig M."/>
            <person name="Quesneville H."/>
            <person name="Ram K.R."/>
            <person name="Rand D."/>
            <person name="Rasmussen M.D."/>
            <person name="Reed L.K."/>
            <person name="Reenan R."/>
            <person name="Reily A."/>
            <person name="Remington K.A."/>
            <person name="Rieger T.T."/>
            <person name="Ritchie M.G."/>
            <person name="Robin C."/>
            <person name="Rogers Y.H."/>
            <person name="Rohde C."/>
            <person name="Rozas J."/>
            <person name="Rubenfield M.J."/>
            <person name="Ruiz A."/>
            <person name="Russo S."/>
            <person name="Salzberg S.L."/>
            <person name="Sanchez-Gracia A."/>
            <person name="Saranga D.J."/>
            <person name="Sato H."/>
            <person name="Schaeffer S.W."/>
            <person name="Schatz M.C."/>
            <person name="Schlenke T."/>
            <person name="Schwartz R."/>
            <person name="Segarra C."/>
            <person name="Singh R.S."/>
            <person name="Sirot L."/>
            <person name="Sirota M."/>
            <person name="Sisneros N.B."/>
            <person name="Smith C.D."/>
            <person name="Smith T.F."/>
            <person name="Spieth J."/>
            <person name="Stage D.E."/>
            <person name="Stark A."/>
            <person name="Stephan W."/>
            <person name="Strausberg R.L."/>
            <person name="Strempel S."/>
            <person name="Sturgill D."/>
            <person name="Sutton G."/>
            <person name="Sutton G.G."/>
            <person name="Tao W."/>
            <person name="Teichmann S."/>
            <person name="Tobari Y.N."/>
            <person name="Tomimura Y."/>
            <person name="Tsolas J.M."/>
            <person name="Valente V.L."/>
            <person name="Venter E."/>
            <person name="Venter J.C."/>
            <person name="Vicario S."/>
            <person name="Vieira F.G."/>
            <person name="Vilella A.J."/>
            <person name="Villasante A."/>
            <person name="Walenz B."/>
            <person name="Wang J."/>
            <person name="Wasserman M."/>
            <person name="Watts T."/>
            <person name="Wilson D."/>
            <person name="Wilson R.K."/>
            <person name="Wing R.A."/>
            <person name="Wolfner M.F."/>
            <person name="Wong A."/>
            <person name="Wong G.K."/>
            <person name="Wu C.I."/>
            <person name="Wu G."/>
            <person name="Yamamoto D."/>
            <person name="Yang H.P."/>
            <person name="Yang S.P."/>
            <person name="Yorke J.A."/>
            <person name="Yoshida K."/>
            <person name="Zdobnov E."/>
            <person name="Zhang P."/>
            <person name="Zhang Y."/>
            <person name="Zimin A.V."/>
            <person name="Baldwin J."/>
            <person name="Abdouelleil A."/>
            <person name="Abdulkadir J."/>
            <person name="Abebe A."/>
            <person name="Abera B."/>
            <person name="Abreu J."/>
            <person name="Acer S.C."/>
            <person name="Aftuck L."/>
            <person name="Alexander A."/>
            <person name="An P."/>
            <person name="Anderson E."/>
            <person name="Anderson S."/>
            <person name="Arachi H."/>
            <person name="Azer M."/>
            <person name="Bachantsang P."/>
            <person name="Barry A."/>
            <person name="Bayul T."/>
            <person name="Berlin A."/>
            <person name="Bessette D."/>
            <person name="Bloom T."/>
            <person name="Blye J."/>
            <person name="Boguslavskiy L."/>
            <person name="Bonnet C."/>
            <person name="Boukhgalter B."/>
            <person name="Bourzgui I."/>
            <person name="Brown A."/>
            <person name="Cahill P."/>
            <person name="Channer S."/>
            <person name="Cheshatsang Y."/>
            <person name="Chuda L."/>
            <person name="Citroen M."/>
            <person name="Collymore A."/>
            <person name="Cooke P."/>
            <person name="Costello M."/>
            <person name="D'Aco K."/>
            <person name="Daza R."/>
            <person name="De Haan G."/>
            <person name="DeGray S."/>
            <person name="DeMaso C."/>
            <person name="Dhargay N."/>
            <person name="Dooley K."/>
            <person name="Dooley E."/>
            <person name="Doricent M."/>
            <person name="Dorje P."/>
            <person name="Dorjee K."/>
            <person name="Dupes A."/>
            <person name="Elong R."/>
            <person name="Falk J."/>
            <person name="Farina A."/>
            <person name="Faro S."/>
            <person name="Ferguson D."/>
            <person name="Fisher S."/>
            <person name="Foley C.D."/>
            <person name="Franke A."/>
            <person name="Friedrich D."/>
            <person name="Gadbois L."/>
            <person name="Gearin G."/>
            <person name="Gearin C.R."/>
            <person name="Giannoukos G."/>
            <person name="Goode T."/>
            <person name="Graham J."/>
            <person name="Grandbois E."/>
            <person name="Grewal S."/>
            <person name="Gyaltsen K."/>
            <person name="Hafez N."/>
            <person name="Hagos B."/>
            <person name="Hall J."/>
            <person name="Henson C."/>
            <person name="Hollinger A."/>
            <person name="Honan T."/>
            <person name="Huard M.D."/>
            <person name="Hughes L."/>
            <person name="Hurhula B."/>
            <person name="Husby M.E."/>
            <person name="Kamat A."/>
            <person name="Kanga B."/>
            <person name="Kashin S."/>
            <person name="Khazanovich D."/>
            <person name="Kisner P."/>
            <person name="Lance K."/>
            <person name="Lara M."/>
            <person name="Lee W."/>
            <person name="Lennon N."/>
            <person name="Letendre F."/>
            <person name="LeVine R."/>
            <person name="Lipovsky A."/>
            <person name="Liu X."/>
            <person name="Liu J."/>
            <person name="Liu S."/>
            <person name="Lokyitsang T."/>
            <person name="Lokyitsang Y."/>
            <person name="Lubonja R."/>
            <person name="Lui A."/>
            <person name="MacDonald P."/>
            <person name="Magnisalis V."/>
            <person name="Maru K."/>
            <person name="Matthews C."/>
            <person name="McCusker W."/>
            <person name="McDonough S."/>
            <person name="Mehta T."/>
            <person name="Meldrim J."/>
            <person name="Meneus L."/>
            <person name="Mihai O."/>
            <person name="Mihalev A."/>
            <person name="Mihova T."/>
            <person name="Mittelman R."/>
            <person name="Mlenga V."/>
            <person name="Montmayeur A."/>
            <person name="Mulrain L."/>
            <person name="Navidi A."/>
            <person name="Naylor J."/>
            <person name="Negash T."/>
            <person name="Nguyen T."/>
            <person name="Nguyen N."/>
            <person name="Nicol R."/>
            <person name="Norbu C."/>
            <person name="Norbu N."/>
            <person name="Novod N."/>
            <person name="O'Neill B."/>
            <person name="Osman S."/>
            <person name="Markiewicz E."/>
            <person name="Oyono O.L."/>
            <person name="Patti C."/>
            <person name="Phunkhang P."/>
            <person name="Pierre F."/>
            <person name="Priest M."/>
            <person name="Raghuraman S."/>
            <person name="Rege F."/>
            <person name="Reyes R."/>
            <person name="Rise C."/>
            <person name="Rogov P."/>
            <person name="Ross K."/>
            <person name="Ryan E."/>
            <person name="Settipalli S."/>
            <person name="Shea T."/>
            <person name="Sherpa N."/>
            <person name="Shi L."/>
            <person name="Shih D."/>
            <person name="Sparrow T."/>
            <person name="Spaulding J."/>
            <person name="Stalker J."/>
            <person name="Stange-Thomann N."/>
            <person name="Stavropoulos S."/>
            <person name="Stone C."/>
            <person name="Strader C."/>
            <person name="Tesfaye S."/>
            <person name="Thomson T."/>
            <person name="Thoulutsang Y."/>
            <person name="Thoulutsang D."/>
            <person name="Topham K."/>
            <person name="Topping I."/>
            <person name="Tsamla T."/>
            <person name="Vassiliev H."/>
            <person name="Vo A."/>
            <person name="Wangchuk T."/>
            <person name="Wangdi T."/>
            <person name="Weiand M."/>
            <person name="Wilkinson J."/>
            <person name="Wilson A."/>
            <person name="Yadav S."/>
            <person name="Young G."/>
            <person name="Yu Q."/>
            <person name="Zembek L."/>
            <person name="Zhong D."/>
            <person name="Zimmer A."/>
            <person name="Zwirko Z."/>
            <person name="Jaffe D.B."/>
            <person name="Alvarez P."/>
            <person name="Brockman W."/>
            <person name="Butler J."/>
            <person name="Chin C."/>
            <person name="Gnerre S."/>
            <person name="Grabherr M."/>
            <person name="Kleber M."/>
            <person name="Mauceli E."/>
            <person name="MacCallum I."/>
        </authorList>
    </citation>
    <scope>NUCLEOTIDE SEQUENCE [LARGE SCALE GENOMIC DNA]</scope>
    <source>
        <strain evidence="3">Tucson 15287-2541.00</strain>
    </source>
</reference>
<dbReference type="InParanoid" id="B4JCQ6"/>
<evidence type="ECO:0000313" key="3">
    <source>
        <dbReference type="Proteomes" id="UP000001070"/>
    </source>
</evidence>
<dbReference type="GO" id="GO:0031410">
    <property type="term" value="C:cytoplasmic vesicle"/>
    <property type="evidence" value="ECO:0007669"/>
    <property type="project" value="EnsemblMetazoa"/>
</dbReference>
<dbReference type="GO" id="GO:0042335">
    <property type="term" value="P:cuticle development"/>
    <property type="evidence" value="ECO:0007669"/>
    <property type="project" value="EnsemblMetazoa"/>
</dbReference>
<evidence type="ECO:0000256" key="1">
    <source>
        <dbReference type="SAM" id="SignalP"/>
    </source>
</evidence>
<dbReference type="KEGG" id="dgr:6562631"/>
<dbReference type="eggNOG" id="ENOG502S8IB">
    <property type="taxonomic scope" value="Eukaryota"/>
</dbReference>
<dbReference type="EMBL" id="CH916368">
    <property type="protein sequence ID" value="EDW04220.1"/>
    <property type="molecule type" value="Genomic_DNA"/>
</dbReference>
<dbReference type="OMA" id="ESWSNGM"/>
<keyword evidence="1" id="KW-0732">Signal</keyword>
<feature type="chain" id="PRO_5005663509" evidence="1">
    <location>
        <begin position="32"/>
        <end position="243"/>
    </location>
</feature>
<feature type="signal peptide" evidence="1">
    <location>
        <begin position="1"/>
        <end position="31"/>
    </location>
</feature>
<dbReference type="PhylomeDB" id="B4JCQ6"/>
<keyword evidence="3" id="KW-1185">Reference proteome</keyword>
<proteinExistence type="predicted"/>
<accession>B4JCQ6</accession>
<dbReference type="Proteomes" id="UP000001070">
    <property type="component" value="Unassembled WGS sequence"/>
</dbReference>